<dbReference type="Proteomes" id="UP000762110">
    <property type="component" value="Unassembled WGS sequence"/>
</dbReference>
<dbReference type="EMBL" id="JABMKV010000001">
    <property type="protein sequence ID" value="NQX30708.1"/>
    <property type="molecule type" value="Genomic_DNA"/>
</dbReference>
<dbReference type="PROSITE" id="PS51257">
    <property type="entry name" value="PROKAR_LIPOPROTEIN"/>
    <property type="match status" value="1"/>
</dbReference>
<organism evidence="2 3">
    <name type="scientific">Pedobacter boryungensis</name>
    <dbReference type="NCBI Taxonomy" id="869962"/>
    <lineage>
        <taxon>Bacteria</taxon>
        <taxon>Pseudomonadati</taxon>
        <taxon>Bacteroidota</taxon>
        <taxon>Sphingobacteriia</taxon>
        <taxon>Sphingobacteriales</taxon>
        <taxon>Sphingobacteriaceae</taxon>
        <taxon>Pedobacter</taxon>
    </lineage>
</organism>
<reference evidence="2 3" key="1">
    <citation type="submission" date="2020-05" db="EMBL/GenBank/DDBJ databases">
        <title>Description of Pedobacter foliorum sp. nov.</title>
        <authorList>
            <person name="Qi S."/>
            <person name="Carlier A."/>
            <person name="Cnockaert M."/>
            <person name="Vandamme P."/>
        </authorList>
    </citation>
    <scope>NUCLEOTIDE SEQUENCE [LARGE SCALE GENOMIC DNA]</scope>
    <source>
        <strain evidence="2 3">LMG 31300</strain>
    </source>
</reference>
<keyword evidence="3" id="KW-1185">Reference proteome</keyword>
<protein>
    <submittedName>
        <fullName evidence="2">DUF4397 domain-containing protein</fullName>
    </submittedName>
</protein>
<name>A0ABX2D9G9_9SPHI</name>
<feature type="domain" description="DUF4397" evidence="1">
    <location>
        <begin position="38"/>
        <end position="145"/>
    </location>
</feature>
<gene>
    <name evidence="2" type="ORF">HQN85_03165</name>
</gene>
<evidence type="ECO:0000313" key="3">
    <source>
        <dbReference type="Proteomes" id="UP000762110"/>
    </source>
</evidence>
<proteinExistence type="predicted"/>
<sequence>MKTIFNKTSAIILTVICMIALMSSCKKNNDDVIVEGTANLRVVNSVQGSSSQDFYQRDTKLTTSAVAYGESSGYLTAQSGASSVSFRNSGSTTANVSASVGIKANASYTVFYYTNASGTAQLNGFEDDNTAPASGKSKVRFVNVGSALANSINVVAAGGASLTAGLTFGYSSPYSTIDANTALNVNILSSANTTVIPGTTFQSGKIYTIWFDATNTTTASYHVIVQN</sequence>
<dbReference type="Pfam" id="PF14344">
    <property type="entry name" value="DUF4397"/>
    <property type="match status" value="1"/>
</dbReference>
<dbReference type="InterPro" id="IPR025510">
    <property type="entry name" value="DUF4397"/>
</dbReference>
<evidence type="ECO:0000313" key="2">
    <source>
        <dbReference type="EMBL" id="NQX30708.1"/>
    </source>
</evidence>
<evidence type="ECO:0000259" key="1">
    <source>
        <dbReference type="Pfam" id="PF14344"/>
    </source>
</evidence>
<accession>A0ABX2D9G9</accession>
<comment type="caution">
    <text evidence="2">The sequence shown here is derived from an EMBL/GenBank/DDBJ whole genome shotgun (WGS) entry which is preliminary data.</text>
</comment>
<dbReference type="RefSeq" id="WP_173268893.1">
    <property type="nucleotide sequence ID" value="NZ_JABMKV010000001.1"/>
</dbReference>